<sequence length="301" mass="34939">SILPNENLKLSFVFKSNEPGIFTERWQLLTRPVLCGGRPIIFTLRGVTTEEDVHRQTRLEIEQMLFHKEAESIVRKIVENILDNVRTPERARSPIGFYMTEQEQFQEKNPDLYFDFEVFEQIKKIYQQLTTNEEDQKWDLSLETVRNKILALDEENPEKSNLLEQLNQAINQLTLQPLVPAEQTTYLVCYDIMNQFIDSFVDEMIIIHNKIQTTEQVVDIYPDFDLYGNEFTSWKKAYEINKQQELEKRPKSATGGAAKDKKGAAKGDKGDKGKGAALTDYKFSGFVFPRSLACTYDEKGW</sequence>
<dbReference type="EMBL" id="CAJNOR010014552">
    <property type="protein sequence ID" value="CAF1678747.1"/>
    <property type="molecule type" value="Genomic_DNA"/>
</dbReference>
<reference evidence="2" key="1">
    <citation type="submission" date="2021-02" db="EMBL/GenBank/DDBJ databases">
        <authorList>
            <person name="Nowell W R."/>
        </authorList>
    </citation>
    <scope>NUCLEOTIDE SEQUENCE</scope>
</reference>
<feature type="non-terminal residue" evidence="2">
    <location>
        <position position="1"/>
    </location>
</feature>
<dbReference type="AlphaFoldDB" id="A0A816GT20"/>
<proteinExistence type="predicted"/>
<protein>
    <submittedName>
        <fullName evidence="2">Uncharacterized protein</fullName>
    </submittedName>
</protein>
<evidence type="ECO:0000313" key="3">
    <source>
        <dbReference type="Proteomes" id="UP000663828"/>
    </source>
</evidence>
<accession>A0A816GT20</accession>
<organism evidence="2 3">
    <name type="scientific">Adineta ricciae</name>
    <name type="common">Rotifer</name>
    <dbReference type="NCBI Taxonomy" id="249248"/>
    <lineage>
        <taxon>Eukaryota</taxon>
        <taxon>Metazoa</taxon>
        <taxon>Spiralia</taxon>
        <taxon>Gnathifera</taxon>
        <taxon>Rotifera</taxon>
        <taxon>Eurotatoria</taxon>
        <taxon>Bdelloidea</taxon>
        <taxon>Adinetida</taxon>
        <taxon>Adinetidae</taxon>
        <taxon>Adineta</taxon>
    </lineage>
</organism>
<comment type="caution">
    <text evidence="2">The sequence shown here is derived from an EMBL/GenBank/DDBJ whole genome shotgun (WGS) entry which is preliminary data.</text>
</comment>
<feature type="region of interest" description="Disordered" evidence="1">
    <location>
        <begin position="245"/>
        <end position="277"/>
    </location>
</feature>
<dbReference type="Proteomes" id="UP000663828">
    <property type="component" value="Unassembled WGS sequence"/>
</dbReference>
<gene>
    <name evidence="2" type="ORF">XAT740_LOCUS60131</name>
</gene>
<dbReference type="Pfam" id="PF14646">
    <property type="entry name" value="MYCBPAP"/>
    <property type="match status" value="1"/>
</dbReference>
<dbReference type="InterPro" id="IPR032707">
    <property type="entry name" value="MYCBPAP"/>
</dbReference>
<feature type="compositionally biased region" description="Basic and acidic residues" evidence="1">
    <location>
        <begin position="258"/>
        <end position="274"/>
    </location>
</feature>
<evidence type="ECO:0000256" key="1">
    <source>
        <dbReference type="SAM" id="MobiDB-lite"/>
    </source>
</evidence>
<keyword evidence="3" id="KW-1185">Reference proteome</keyword>
<dbReference type="PANTHER" id="PTHR48421">
    <property type="entry name" value="MYCBP-ASSOCIATED PROTEIN"/>
    <property type="match status" value="1"/>
</dbReference>
<name>A0A816GT20_ADIRI</name>
<evidence type="ECO:0000313" key="2">
    <source>
        <dbReference type="EMBL" id="CAF1678747.1"/>
    </source>
</evidence>
<dbReference type="PANTHER" id="PTHR48421:SF1">
    <property type="entry name" value="MYCBP-ASSOCIATED PROTEIN"/>
    <property type="match status" value="1"/>
</dbReference>